<sequence>MKKFLSKVWNIIRHPRGIFLICFYALFALTVAGTVLLLIFVPEKNALHYILYALSAIELGYFAYTVIVLVVPKIKACAIQLLQRHSFTDNILKSYGFRTLAFAAAGFIVNIAYAVLLTVVGIVARSVWNITIAVFYFVLIVLKGIVFFCDRKYKENTAKQIKIYRACGYMLNLLTVALAGIVILINKADMSYEYAELMIYFVAVYTFCKIISSIVQFFKARKQDILIVQTIRNINLVSAIYSVFVLQVSMIQAFGDGNDPLSNSIAGGVVALLILLVSIYMIVKSHSAEKQISKKE</sequence>
<evidence type="ECO:0000313" key="3">
    <source>
        <dbReference type="Proteomes" id="UP000824145"/>
    </source>
</evidence>
<feature type="transmembrane region" description="Helical" evidence="1">
    <location>
        <begin position="100"/>
        <end position="124"/>
    </location>
</feature>
<dbReference type="EMBL" id="DVNJ01000016">
    <property type="protein sequence ID" value="HIU62754.1"/>
    <property type="molecule type" value="Genomic_DNA"/>
</dbReference>
<reference evidence="2" key="1">
    <citation type="submission" date="2020-10" db="EMBL/GenBank/DDBJ databases">
        <authorList>
            <person name="Gilroy R."/>
        </authorList>
    </citation>
    <scope>NUCLEOTIDE SEQUENCE</scope>
    <source>
        <strain evidence="2">9366</strain>
    </source>
</reference>
<keyword evidence="1" id="KW-0812">Transmembrane</keyword>
<feature type="transmembrane region" description="Helical" evidence="1">
    <location>
        <begin position="130"/>
        <end position="149"/>
    </location>
</feature>
<feature type="transmembrane region" description="Helical" evidence="1">
    <location>
        <begin position="21"/>
        <end position="41"/>
    </location>
</feature>
<gene>
    <name evidence="2" type="ORF">IAB07_03165</name>
</gene>
<accession>A0A9D1MM42</accession>
<keyword evidence="1" id="KW-1133">Transmembrane helix</keyword>
<feature type="transmembrane region" description="Helical" evidence="1">
    <location>
        <begin position="197"/>
        <end position="215"/>
    </location>
</feature>
<proteinExistence type="predicted"/>
<dbReference type="AlphaFoldDB" id="A0A9D1MM42"/>
<feature type="transmembrane region" description="Helical" evidence="1">
    <location>
        <begin position="169"/>
        <end position="185"/>
    </location>
</feature>
<feature type="transmembrane region" description="Helical" evidence="1">
    <location>
        <begin position="261"/>
        <end position="283"/>
    </location>
</feature>
<organism evidence="2 3">
    <name type="scientific">Candidatus Caccalectryoclostridium excrementigallinarum</name>
    <dbReference type="NCBI Taxonomy" id="2840710"/>
    <lineage>
        <taxon>Bacteria</taxon>
        <taxon>Bacillati</taxon>
        <taxon>Bacillota</taxon>
        <taxon>Clostridia</taxon>
        <taxon>Christensenellales</taxon>
        <taxon>Christensenellaceae</taxon>
        <taxon>Christensenellaceae incertae sedis</taxon>
        <taxon>Candidatus Caccalectryoclostridium</taxon>
    </lineage>
</organism>
<comment type="caution">
    <text evidence="2">The sequence shown here is derived from an EMBL/GenBank/DDBJ whole genome shotgun (WGS) entry which is preliminary data.</text>
</comment>
<protein>
    <submittedName>
        <fullName evidence="2">Uncharacterized protein</fullName>
    </submittedName>
</protein>
<evidence type="ECO:0000313" key="2">
    <source>
        <dbReference type="EMBL" id="HIU62754.1"/>
    </source>
</evidence>
<feature type="transmembrane region" description="Helical" evidence="1">
    <location>
        <begin position="236"/>
        <end position="255"/>
    </location>
</feature>
<dbReference type="Proteomes" id="UP000824145">
    <property type="component" value="Unassembled WGS sequence"/>
</dbReference>
<feature type="transmembrane region" description="Helical" evidence="1">
    <location>
        <begin position="47"/>
        <end position="71"/>
    </location>
</feature>
<name>A0A9D1MM42_9FIRM</name>
<keyword evidence="1" id="KW-0472">Membrane</keyword>
<reference evidence="2" key="2">
    <citation type="journal article" date="2021" name="PeerJ">
        <title>Extensive microbial diversity within the chicken gut microbiome revealed by metagenomics and culture.</title>
        <authorList>
            <person name="Gilroy R."/>
            <person name="Ravi A."/>
            <person name="Getino M."/>
            <person name="Pursley I."/>
            <person name="Horton D.L."/>
            <person name="Alikhan N.F."/>
            <person name="Baker D."/>
            <person name="Gharbi K."/>
            <person name="Hall N."/>
            <person name="Watson M."/>
            <person name="Adriaenssens E.M."/>
            <person name="Foster-Nyarko E."/>
            <person name="Jarju S."/>
            <person name="Secka A."/>
            <person name="Antonio M."/>
            <person name="Oren A."/>
            <person name="Chaudhuri R.R."/>
            <person name="La Ragione R."/>
            <person name="Hildebrand F."/>
            <person name="Pallen M.J."/>
        </authorList>
    </citation>
    <scope>NUCLEOTIDE SEQUENCE</scope>
    <source>
        <strain evidence="2">9366</strain>
    </source>
</reference>
<evidence type="ECO:0000256" key="1">
    <source>
        <dbReference type="SAM" id="Phobius"/>
    </source>
</evidence>